<dbReference type="InterPro" id="IPR005662">
    <property type="entry name" value="GTPase_Era-like"/>
</dbReference>
<dbReference type="InterPro" id="IPR045063">
    <property type="entry name" value="Dynamin_N"/>
</dbReference>
<sequence length="572" mass="60541">MTAPPDTARLLAAVTGLRTELERTRLPLELGSAPAARIVRGELLHQLDDYLLPRLSALDAPLLAVVGGSTGAGKSTLVNSLVGSVVSRSGVIRPTTRASVLVHHPADEQWFRGDRILPDLVRLTGDTGGDEDQRAMRLVATAELPQGIALLDAPDVDSVVSANRNLSRQLLAAADLWLFVTTAARYADAVPWELLRACAERGTAVAIVLDRIAPDAVDEIRAHLASMLADQGLGDAPIFVVHEVALDPGRLLPVPEIQPLHAWLTKLGSDARARADVIRQTLQGALASLPERVGSVGYAADEQVAASGELWATAVTNYARAAEGVRVGLDDGTLLRGEVMARWHEIVGTGEFFRSIERGVGRARDRLAALLRGKSAPVPPEVDRLDGALQSGVAALLLAQAQGAAGQTGRDWRSLSGGLELLEADPALARSSPDIEERVRTDVRDWQAELLQLVHDQAGDKKAAARFLALGVNGAGAVAMIAVFSVTGGLTGAEIGIAGGSSVLAQRLLEAVIGEQAMRGLAKQAKQLLYDRADGVLEDERQRYADVLDRLELADDAGARLQAAITELEAAR</sequence>
<dbReference type="EMBL" id="CP079105">
    <property type="protein sequence ID" value="QXQ12551.1"/>
    <property type="molecule type" value="Genomic_DNA"/>
</dbReference>
<reference evidence="2" key="1">
    <citation type="submission" date="2021-07" db="EMBL/GenBank/DDBJ databases">
        <title>Candidatus Kaistella beijingensis sp. nov. isolated from a municipal wastewater treatment plant is involved in sludge foaming.</title>
        <authorList>
            <person name="Song Y."/>
            <person name="Liu S.-J."/>
        </authorList>
    </citation>
    <scope>NUCLEOTIDE SEQUENCE</scope>
    <source>
        <strain evidence="2">DSM 43998</strain>
    </source>
</reference>
<protein>
    <submittedName>
        <fullName evidence="2">ABC transporter</fullName>
    </submittedName>
</protein>
<evidence type="ECO:0000313" key="3">
    <source>
        <dbReference type="Proteomes" id="UP000887023"/>
    </source>
</evidence>
<evidence type="ECO:0000259" key="1">
    <source>
        <dbReference type="Pfam" id="PF00350"/>
    </source>
</evidence>
<name>A0ABX8S521_9ACTN</name>
<keyword evidence="3" id="KW-1185">Reference proteome</keyword>
<dbReference type="Proteomes" id="UP000887023">
    <property type="component" value="Chromosome"/>
</dbReference>
<gene>
    <name evidence="2" type="ORF">KV203_11265</name>
</gene>
<dbReference type="RefSeq" id="WP_217995984.1">
    <property type="nucleotide sequence ID" value="NZ_CBCRUZ010000025.1"/>
</dbReference>
<evidence type="ECO:0000313" key="2">
    <source>
        <dbReference type="EMBL" id="QXQ12551.1"/>
    </source>
</evidence>
<organism evidence="2 3">
    <name type="scientific">Skermania pinensis</name>
    <dbReference type="NCBI Taxonomy" id="39122"/>
    <lineage>
        <taxon>Bacteria</taxon>
        <taxon>Bacillati</taxon>
        <taxon>Actinomycetota</taxon>
        <taxon>Actinomycetes</taxon>
        <taxon>Mycobacteriales</taxon>
        <taxon>Gordoniaceae</taxon>
        <taxon>Skermania</taxon>
    </lineage>
</organism>
<dbReference type="PANTHER" id="PTHR42698">
    <property type="entry name" value="GTPASE ERA"/>
    <property type="match status" value="1"/>
</dbReference>
<dbReference type="Pfam" id="PF00350">
    <property type="entry name" value="Dynamin_N"/>
    <property type="match status" value="1"/>
</dbReference>
<accession>A0ABX8S521</accession>
<feature type="domain" description="Dynamin N-terminal" evidence="1">
    <location>
        <begin position="65"/>
        <end position="185"/>
    </location>
</feature>
<dbReference type="PANTHER" id="PTHR42698:SF1">
    <property type="entry name" value="GTPASE ERA, MITOCHONDRIAL"/>
    <property type="match status" value="1"/>
</dbReference>
<proteinExistence type="predicted"/>